<keyword evidence="8 11" id="KW-0460">Magnesium</keyword>
<keyword evidence="13" id="KW-1185">Reference proteome</keyword>
<feature type="binding site" evidence="11">
    <location>
        <position position="78"/>
    </location>
    <ligand>
        <name>Mg(2+)</name>
        <dbReference type="ChEBI" id="CHEBI:18420"/>
        <label>1</label>
        <note>catalytic</note>
    </ligand>
</feature>
<evidence type="ECO:0000256" key="11">
    <source>
        <dbReference type="PIRSR" id="PIRSR600760-2"/>
    </source>
</evidence>
<reference evidence="12 13" key="1">
    <citation type="submission" date="2023-12" db="EMBL/GenBank/DDBJ databases">
        <title>Whole-genome sequencing of halo(alkali)philic microorganisms from hypersaline lakes.</title>
        <authorList>
            <person name="Sorokin D.Y."/>
            <person name="Merkel A.Y."/>
            <person name="Messina E."/>
            <person name="Yakimov M."/>
        </authorList>
    </citation>
    <scope>NUCLEOTIDE SEQUENCE [LARGE SCALE GENOMIC DNA]</scope>
    <source>
        <strain evidence="12 13">AB-CW1</strain>
    </source>
</reference>
<evidence type="ECO:0000313" key="13">
    <source>
        <dbReference type="Proteomes" id="UP001302316"/>
    </source>
</evidence>
<protein>
    <recommendedName>
        <fullName evidence="9">Nus factor SuhB</fullName>
        <ecNumber evidence="4">3.1.3.25</ecNumber>
    </recommendedName>
    <alternativeName>
        <fullName evidence="10">Inositol-1-monophosphatase</fullName>
    </alternativeName>
</protein>
<dbReference type="InterPro" id="IPR020583">
    <property type="entry name" value="Inositol_monoP_metal-BS"/>
</dbReference>
<dbReference type="FunFam" id="3.30.540.10:FF:000003">
    <property type="entry name" value="Inositol-1-monophosphatase"/>
    <property type="match status" value="1"/>
</dbReference>
<evidence type="ECO:0000256" key="4">
    <source>
        <dbReference type="ARBA" id="ARBA00013106"/>
    </source>
</evidence>
<dbReference type="GO" id="GO:0031564">
    <property type="term" value="P:transcription antitermination"/>
    <property type="evidence" value="ECO:0007669"/>
    <property type="project" value="UniProtKB-KW"/>
</dbReference>
<dbReference type="Proteomes" id="UP001302316">
    <property type="component" value="Unassembled WGS sequence"/>
</dbReference>
<comment type="catalytic activity">
    <reaction evidence="1">
        <text>a myo-inositol phosphate + H2O = myo-inositol + phosphate</text>
        <dbReference type="Rhea" id="RHEA:24056"/>
        <dbReference type="ChEBI" id="CHEBI:15377"/>
        <dbReference type="ChEBI" id="CHEBI:17268"/>
        <dbReference type="ChEBI" id="CHEBI:43474"/>
        <dbReference type="ChEBI" id="CHEBI:84139"/>
        <dbReference type="EC" id="3.1.3.25"/>
    </reaction>
</comment>
<dbReference type="Gene3D" id="3.40.190.80">
    <property type="match status" value="1"/>
</dbReference>
<dbReference type="GO" id="GO:0006020">
    <property type="term" value="P:inositol metabolic process"/>
    <property type="evidence" value="ECO:0007669"/>
    <property type="project" value="TreeGrafter"/>
</dbReference>
<name>A0AAP6JE01_9GAMM</name>
<evidence type="ECO:0000256" key="8">
    <source>
        <dbReference type="ARBA" id="ARBA00022842"/>
    </source>
</evidence>
<comment type="similarity">
    <text evidence="3">Belongs to the inositol monophosphatase superfamily.</text>
</comment>
<keyword evidence="6" id="KW-0378">Hydrolase</keyword>
<dbReference type="EMBL" id="JAYGII010000007">
    <property type="protein sequence ID" value="MEA5445240.1"/>
    <property type="molecule type" value="Genomic_DNA"/>
</dbReference>
<evidence type="ECO:0000256" key="10">
    <source>
        <dbReference type="ARBA" id="ARBA00030730"/>
    </source>
</evidence>
<accession>A0AAP6JE01</accession>
<evidence type="ECO:0000256" key="7">
    <source>
        <dbReference type="ARBA" id="ARBA00022814"/>
    </source>
</evidence>
<feature type="binding site" evidence="11">
    <location>
        <position position="81"/>
    </location>
    <ligand>
        <name>Mg(2+)</name>
        <dbReference type="ChEBI" id="CHEBI:18420"/>
        <label>1</label>
        <note>catalytic</note>
    </ligand>
</feature>
<feature type="binding site" evidence="11">
    <location>
        <position position="204"/>
    </location>
    <ligand>
        <name>Mg(2+)</name>
        <dbReference type="ChEBI" id="CHEBI:18420"/>
        <label>1</label>
        <note>catalytic</note>
    </ligand>
</feature>
<gene>
    <name evidence="12" type="ORF">VCB98_05355</name>
</gene>
<evidence type="ECO:0000256" key="2">
    <source>
        <dbReference type="ARBA" id="ARBA00001946"/>
    </source>
</evidence>
<evidence type="ECO:0000256" key="6">
    <source>
        <dbReference type="ARBA" id="ARBA00022801"/>
    </source>
</evidence>
<dbReference type="InterPro" id="IPR000760">
    <property type="entry name" value="Inositol_monophosphatase-like"/>
</dbReference>
<evidence type="ECO:0000256" key="5">
    <source>
        <dbReference type="ARBA" id="ARBA00022723"/>
    </source>
</evidence>
<keyword evidence="7" id="KW-0805">Transcription regulation</keyword>
<comment type="caution">
    <text evidence="12">The sequence shown here is derived from an EMBL/GenBank/DDBJ whole genome shotgun (WGS) entry which is preliminary data.</text>
</comment>
<evidence type="ECO:0000256" key="1">
    <source>
        <dbReference type="ARBA" id="ARBA00001033"/>
    </source>
</evidence>
<dbReference type="PANTHER" id="PTHR20854">
    <property type="entry name" value="INOSITOL MONOPHOSPHATASE"/>
    <property type="match status" value="1"/>
</dbReference>
<feature type="binding site" evidence="11">
    <location>
        <position position="80"/>
    </location>
    <ligand>
        <name>Mg(2+)</name>
        <dbReference type="ChEBI" id="CHEBI:18420"/>
        <label>1</label>
        <note>catalytic</note>
    </ligand>
</feature>
<dbReference type="Pfam" id="PF00459">
    <property type="entry name" value="Inositol_P"/>
    <property type="match status" value="1"/>
</dbReference>
<dbReference type="GO" id="GO:0008934">
    <property type="term" value="F:inositol monophosphate 1-phosphatase activity"/>
    <property type="evidence" value="ECO:0007669"/>
    <property type="project" value="TreeGrafter"/>
</dbReference>
<organism evidence="12 13">
    <name type="scientific">Natronospira elongata</name>
    <dbReference type="NCBI Taxonomy" id="3110268"/>
    <lineage>
        <taxon>Bacteria</taxon>
        <taxon>Pseudomonadati</taxon>
        <taxon>Pseudomonadota</taxon>
        <taxon>Gammaproteobacteria</taxon>
        <taxon>Natronospirales</taxon>
        <taxon>Natronospiraceae</taxon>
        <taxon>Natronospira</taxon>
    </lineage>
</organism>
<dbReference type="PANTHER" id="PTHR20854:SF4">
    <property type="entry name" value="INOSITOL-1-MONOPHOSPHATASE-RELATED"/>
    <property type="match status" value="1"/>
</dbReference>
<feature type="binding site" evidence="11">
    <location>
        <position position="62"/>
    </location>
    <ligand>
        <name>Mg(2+)</name>
        <dbReference type="ChEBI" id="CHEBI:18420"/>
        <label>1</label>
        <note>catalytic</note>
    </ligand>
</feature>
<keyword evidence="7" id="KW-0889">Transcription antitermination</keyword>
<dbReference type="GO" id="GO:0046872">
    <property type="term" value="F:metal ion binding"/>
    <property type="evidence" value="ECO:0007669"/>
    <property type="project" value="UniProtKB-KW"/>
</dbReference>
<evidence type="ECO:0000313" key="12">
    <source>
        <dbReference type="EMBL" id="MEA5445240.1"/>
    </source>
</evidence>
<dbReference type="PRINTS" id="PR00377">
    <property type="entry name" value="IMPHPHTASES"/>
</dbReference>
<dbReference type="PROSITE" id="PS00629">
    <property type="entry name" value="IMP_1"/>
    <property type="match status" value="1"/>
</dbReference>
<dbReference type="SUPFAM" id="SSF56655">
    <property type="entry name" value="Carbohydrate phosphatase"/>
    <property type="match status" value="1"/>
</dbReference>
<proteinExistence type="inferred from homology"/>
<evidence type="ECO:0000256" key="9">
    <source>
        <dbReference type="ARBA" id="ARBA00023884"/>
    </source>
</evidence>
<dbReference type="AlphaFoldDB" id="A0AAP6JE01"/>
<sequence length="256" mass="27847">METARQAADAAERCLREAMRDGAQEVHFKEDATPVTEVDFAAETAILKVLREAFPGHQVWSEESGGGDRDAEWLWLVDPLDGTRSFIRGTPFFSTQIALMHRGRVVVGVSSAPAMGETAWASLGGGAWLNDRPIKVSHVSGLRDAHLSTGNLRSLARDPAAWSRLGDLSGRVERTRGYGDFSHYHYLARGALDLVIESDVNILDVAALSLLVEEAGGRVSGLDGRPLGLDSSHILASNGRLHDSVLRQLQWNRKTA</sequence>
<dbReference type="RefSeq" id="WP_346050892.1">
    <property type="nucleotide sequence ID" value="NZ_JAYGII010000007.1"/>
</dbReference>
<dbReference type="EC" id="3.1.3.25" evidence="4"/>
<dbReference type="GO" id="GO:0007165">
    <property type="term" value="P:signal transduction"/>
    <property type="evidence" value="ECO:0007669"/>
    <property type="project" value="TreeGrafter"/>
</dbReference>
<comment type="cofactor">
    <cofactor evidence="2 11">
        <name>Mg(2+)</name>
        <dbReference type="ChEBI" id="CHEBI:18420"/>
    </cofactor>
</comment>
<keyword evidence="5 11" id="KW-0479">Metal-binding</keyword>
<keyword evidence="7" id="KW-0804">Transcription</keyword>
<evidence type="ECO:0000256" key="3">
    <source>
        <dbReference type="ARBA" id="ARBA00009759"/>
    </source>
</evidence>
<dbReference type="Gene3D" id="3.30.540.10">
    <property type="entry name" value="Fructose-1,6-Bisphosphatase, subunit A, domain 1"/>
    <property type="match status" value="1"/>
</dbReference>